<comment type="similarity">
    <text evidence="5">Belongs to the SAT4 family.</text>
</comment>
<dbReference type="PANTHER" id="PTHR33048:SF47">
    <property type="entry name" value="INTEGRAL MEMBRANE PROTEIN-RELATED"/>
    <property type="match status" value="1"/>
</dbReference>
<dbReference type="AlphaFoldDB" id="A0A319DGK0"/>
<gene>
    <name evidence="8" type="ORF">BO71DRAFT_355471</name>
</gene>
<organism evidence="8 9">
    <name type="scientific">Aspergillus ellipticus CBS 707.79</name>
    <dbReference type="NCBI Taxonomy" id="1448320"/>
    <lineage>
        <taxon>Eukaryota</taxon>
        <taxon>Fungi</taxon>
        <taxon>Dikarya</taxon>
        <taxon>Ascomycota</taxon>
        <taxon>Pezizomycotina</taxon>
        <taxon>Eurotiomycetes</taxon>
        <taxon>Eurotiomycetidae</taxon>
        <taxon>Eurotiales</taxon>
        <taxon>Aspergillaceae</taxon>
        <taxon>Aspergillus</taxon>
        <taxon>Aspergillus subgen. Circumdati</taxon>
    </lineage>
</organism>
<feature type="non-terminal residue" evidence="8">
    <location>
        <position position="239"/>
    </location>
</feature>
<keyword evidence="9" id="KW-1185">Reference proteome</keyword>
<dbReference type="GO" id="GO:0016020">
    <property type="term" value="C:membrane"/>
    <property type="evidence" value="ECO:0007669"/>
    <property type="project" value="UniProtKB-SubCell"/>
</dbReference>
<evidence type="ECO:0000256" key="6">
    <source>
        <dbReference type="SAM" id="Phobius"/>
    </source>
</evidence>
<dbReference type="InterPro" id="IPR049326">
    <property type="entry name" value="Rhodopsin_dom_fungi"/>
</dbReference>
<evidence type="ECO:0000313" key="8">
    <source>
        <dbReference type="EMBL" id="PYH93387.1"/>
    </source>
</evidence>
<dbReference type="Pfam" id="PF20684">
    <property type="entry name" value="Fung_rhodopsin"/>
    <property type="match status" value="1"/>
</dbReference>
<feature type="transmembrane region" description="Helical" evidence="6">
    <location>
        <begin position="60"/>
        <end position="82"/>
    </location>
</feature>
<keyword evidence="2 6" id="KW-0812">Transmembrane</keyword>
<feature type="transmembrane region" description="Helical" evidence="6">
    <location>
        <begin position="181"/>
        <end position="202"/>
    </location>
</feature>
<feature type="domain" description="Rhodopsin" evidence="7">
    <location>
        <begin position="2"/>
        <end position="200"/>
    </location>
</feature>
<accession>A0A319DGK0</accession>
<evidence type="ECO:0000256" key="5">
    <source>
        <dbReference type="ARBA" id="ARBA00038359"/>
    </source>
</evidence>
<evidence type="ECO:0000259" key="7">
    <source>
        <dbReference type="Pfam" id="PF20684"/>
    </source>
</evidence>
<keyword evidence="3 6" id="KW-1133">Transmembrane helix</keyword>
<feature type="transmembrane region" description="Helical" evidence="6">
    <location>
        <begin position="102"/>
        <end position="127"/>
    </location>
</feature>
<evidence type="ECO:0000256" key="1">
    <source>
        <dbReference type="ARBA" id="ARBA00004141"/>
    </source>
</evidence>
<protein>
    <recommendedName>
        <fullName evidence="7">Rhodopsin domain-containing protein</fullName>
    </recommendedName>
</protein>
<evidence type="ECO:0000256" key="2">
    <source>
        <dbReference type="ARBA" id="ARBA00022692"/>
    </source>
</evidence>
<dbReference type="InterPro" id="IPR052337">
    <property type="entry name" value="SAT4-like"/>
</dbReference>
<keyword evidence="4 6" id="KW-0472">Membrane</keyword>
<feature type="transmembrane region" description="Helical" evidence="6">
    <location>
        <begin position="26"/>
        <end position="48"/>
    </location>
</feature>
<dbReference type="VEuPathDB" id="FungiDB:BO71DRAFT_355471"/>
<feature type="transmembrane region" description="Helical" evidence="6">
    <location>
        <begin position="139"/>
        <end position="161"/>
    </location>
</feature>
<name>A0A319DGK0_9EURO</name>
<reference evidence="8 9" key="1">
    <citation type="submission" date="2018-02" db="EMBL/GenBank/DDBJ databases">
        <title>The genomes of Aspergillus section Nigri reveals drivers in fungal speciation.</title>
        <authorList>
            <consortium name="DOE Joint Genome Institute"/>
            <person name="Vesth T.C."/>
            <person name="Nybo J."/>
            <person name="Theobald S."/>
            <person name="Brandl J."/>
            <person name="Frisvad J.C."/>
            <person name="Nielsen K.F."/>
            <person name="Lyhne E.K."/>
            <person name="Kogle M.E."/>
            <person name="Kuo A."/>
            <person name="Riley R."/>
            <person name="Clum A."/>
            <person name="Nolan M."/>
            <person name="Lipzen A."/>
            <person name="Salamov A."/>
            <person name="Henrissat B."/>
            <person name="Wiebenga A."/>
            <person name="De vries R.P."/>
            <person name="Grigoriev I.V."/>
            <person name="Mortensen U.H."/>
            <person name="Andersen M.R."/>
            <person name="Baker S.E."/>
        </authorList>
    </citation>
    <scope>NUCLEOTIDE SEQUENCE [LARGE SCALE GENOMIC DNA]</scope>
    <source>
        <strain evidence="8 9">CBS 707.79</strain>
    </source>
</reference>
<dbReference type="EMBL" id="KZ825894">
    <property type="protein sequence ID" value="PYH93387.1"/>
    <property type="molecule type" value="Genomic_DNA"/>
</dbReference>
<dbReference type="PANTHER" id="PTHR33048">
    <property type="entry name" value="PTH11-LIKE INTEGRAL MEMBRANE PROTEIN (AFU_ORTHOLOGUE AFUA_5G11245)"/>
    <property type="match status" value="1"/>
</dbReference>
<evidence type="ECO:0000256" key="3">
    <source>
        <dbReference type="ARBA" id="ARBA00022989"/>
    </source>
</evidence>
<sequence length="239" mass="27117">MVNAGIGKHVAALSPSDFTRVRKLALVNYVLFAVGTSACRASALFFYARVFDMIQSLFRYVLYVVHGLNAMWMVGVILFTFLRCNPPRKTWEPRIPGTCVNIWVFWMVNNVPALVLDLTILLLPMPLLWNLHLRRSRKLLIMGVFACGYLVLVVTVGRLVTFSKIGPQLQNDPTYEIAKPVYWLSSEMPIAIVSVSLPAIFFQARRLYQKSWRFVKGSIQNSTSRLGSTARGRSQRDTN</sequence>
<comment type="subcellular location">
    <subcellularLocation>
        <location evidence="1">Membrane</location>
        <topology evidence="1">Multi-pass membrane protein</topology>
    </subcellularLocation>
</comment>
<dbReference type="Proteomes" id="UP000247810">
    <property type="component" value="Unassembled WGS sequence"/>
</dbReference>
<proteinExistence type="inferred from homology"/>
<evidence type="ECO:0000313" key="9">
    <source>
        <dbReference type="Proteomes" id="UP000247810"/>
    </source>
</evidence>
<evidence type="ECO:0000256" key="4">
    <source>
        <dbReference type="ARBA" id="ARBA00023136"/>
    </source>
</evidence>
<dbReference type="OrthoDB" id="3529975at2759"/>